<dbReference type="GO" id="GO:0006457">
    <property type="term" value="P:protein folding"/>
    <property type="evidence" value="ECO:0007669"/>
    <property type="project" value="TreeGrafter"/>
</dbReference>
<dbReference type="GO" id="GO:0034976">
    <property type="term" value="P:response to endoplasmic reticulum stress"/>
    <property type="evidence" value="ECO:0007669"/>
    <property type="project" value="TreeGrafter"/>
</dbReference>
<dbReference type="SUPFAM" id="SSF52833">
    <property type="entry name" value="Thioredoxin-like"/>
    <property type="match status" value="3"/>
</dbReference>
<evidence type="ECO:0000259" key="12">
    <source>
        <dbReference type="Pfam" id="PF00085"/>
    </source>
</evidence>
<keyword evidence="11" id="KW-0732">Signal</keyword>
<dbReference type="InterPro" id="IPR036249">
    <property type="entry name" value="Thioredoxin-like_sf"/>
</dbReference>
<protein>
    <recommendedName>
        <fullName evidence="9">Protein disulfide-isomerase</fullName>
        <ecNumber evidence="5">5.3.4.1</ecNumber>
    </recommendedName>
</protein>
<name>A0A6A6YP14_9PEZI</name>
<keyword evidence="6" id="KW-0256">Endoplasmic reticulum</keyword>
<evidence type="ECO:0000313" key="15">
    <source>
        <dbReference type="RefSeq" id="XP_033576679.1"/>
    </source>
</evidence>
<feature type="compositionally biased region" description="Basic and acidic residues" evidence="10">
    <location>
        <begin position="370"/>
        <end position="381"/>
    </location>
</feature>
<evidence type="ECO:0000313" key="14">
    <source>
        <dbReference type="Proteomes" id="UP000504636"/>
    </source>
</evidence>
<evidence type="ECO:0000256" key="10">
    <source>
        <dbReference type="SAM" id="MobiDB-lite"/>
    </source>
</evidence>
<dbReference type="CDD" id="cd02982">
    <property type="entry name" value="PDI_b'_family"/>
    <property type="match status" value="1"/>
</dbReference>
<reference evidence="15" key="3">
    <citation type="submission" date="2025-04" db="UniProtKB">
        <authorList>
            <consortium name="RefSeq"/>
        </authorList>
    </citation>
    <scope>IDENTIFICATION</scope>
    <source>
        <strain evidence="15">CBS 304.34</strain>
    </source>
</reference>
<evidence type="ECO:0000256" key="8">
    <source>
        <dbReference type="ARBA" id="ARBA00023284"/>
    </source>
</evidence>
<evidence type="ECO:0000256" key="5">
    <source>
        <dbReference type="ARBA" id="ARBA00012723"/>
    </source>
</evidence>
<feature type="region of interest" description="Disordered" evidence="10">
    <location>
        <begin position="336"/>
        <end position="381"/>
    </location>
</feature>
<evidence type="ECO:0000256" key="1">
    <source>
        <dbReference type="ARBA" id="ARBA00001182"/>
    </source>
</evidence>
<dbReference type="PANTHER" id="PTHR18929">
    <property type="entry name" value="PROTEIN DISULFIDE ISOMERASE"/>
    <property type="match status" value="1"/>
</dbReference>
<dbReference type="GO" id="GO:0005788">
    <property type="term" value="C:endoplasmic reticulum lumen"/>
    <property type="evidence" value="ECO:0007669"/>
    <property type="project" value="UniProtKB-SubCell"/>
</dbReference>
<organism evidence="13">
    <name type="scientific">Mytilinidion resinicola</name>
    <dbReference type="NCBI Taxonomy" id="574789"/>
    <lineage>
        <taxon>Eukaryota</taxon>
        <taxon>Fungi</taxon>
        <taxon>Dikarya</taxon>
        <taxon>Ascomycota</taxon>
        <taxon>Pezizomycotina</taxon>
        <taxon>Dothideomycetes</taxon>
        <taxon>Pleosporomycetidae</taxon>
        <taxon>Mytilinidiales</taxon>
        <taxon>Mytilinidiaceae</taxon>
        <taxon>Mytilinidion</taxon>
    </lineage>
</organism>
<feature type="domain" description="Thioredoxin" evidence="12">
    <location>
        <begin position="22"/>
        <end position="115"/>
    </location>
</feature>
<dbReference type="EMBL" id="MU003701">
    <property type="protein sequence ID" value="KAF2809715.1"/>
    <property type="molecule type" value="Genomic_DNA"/>
</dbReference>
<reference evidence="15" key="2">
    <citation type="submission" date="2020-04" db="EMBL/GenBank/DDBJ databases">
        <authorList>
            <consortium name="NCBI Genome Project"/>
        </authorList>
    </citation>
    <scope>NUCLEOTIDE SEQUENCE</scope>
    <source>
        <strain evidence="15">CBS 304.34</strain>
    </source>
</reference>
<dbReference type="GO" id="GO:0003756">
    <property type="term" value="F:protein disulfide isomerase activity"/>
    <property type="evidence" value="ECO:0007669"/>
    <property type="project" value="UniProtKB-EC"/>
</dbReference>
<dbReference type="CDD" id="cd02981">
    <property type="entry name" value="PDI_b_family"/>
    <property type="match status" value="1"/>
</dbReference>
<evidence type="ECO:0000256" key="11">
    <source>
        <dbReference type="SAM" id="SignalP"/>
    </source>
</evidence>
<comment type="catalytic activity">
    <reaction evidence="1">
        <text>Catalyzes the rearrangement of -S-S- bonds in proteins.</text>
        <dbReference type="EC" id="5.3.4.1"/>
    </reaction>
</comment>
<evidence type="ECO:0000256" key="2">
    <source>
        <dbReference type="ARBA" id="ARBA00002692"/>
    </source>
</evidence>
<proteinExistence type="inferred from homology"/>
<keyword evidence="14" id="KW-1185">Reference proteome</keyword>
<dbReference type="PANTHER" id="PTHR18929:SF132">
    <property type="entry name" value="PROTEIN DISULFIDE-ISOMERASE A3"/>
    <property type="match status" value="1"/>
</dbReference>
<reference evidence="13 15" key="1">
    <citation type="journal article" date="2020" name="Stud. Mycol.">
        <title>101 Dothideomycetes genomes: a test case for predicting lifestyles and emergence of pathogens.</title>
        <authorList>
            <person name="Haridas S."/>
            <person name="Albert R."/>
            <person name="Binder M."/>
            <person name="Bloem J."/>
            <person name="Labutti K."/>
            <person name="Salamov A."/>
            <person name="Andreopoulos B."/>
            <person name="Baker S."/>
            <person name="Barry K."/>
            <person name="Bills G."/>
            <person name="Bluhm B."/>
            <person name="Cannon C."/>
            <person name="Castanera R."/>
            <person name="Culley D."/>
            <person name="Daum C."/>
            <person name="Ezra D."/>
            <person name="Gonzalez J."/>
            <person name="Henrissat B."/>
            <person name="Kuo A."/>
            <person name="Liang C."/>
            <person name="Lipzen A."/>
            <person name="Lutzoni F."/>
            <person name="Magnuson J."/>
            <person name="Mondo S."/>
            <person name="Nolan M."/>
            <person name="Ohm R."/>
            <person name="Pangilinan J."/>
            <person name="Park H.-J."/>
            <person name="Ramirez L."/>
            <person name="Alfaro M."/>
            <person name="Sun H."/>
            <person name="Tritt A."/>
            <person name="Yoshinaga Y."/>
            <person name="Zwiers L.-H."/>
            <person name="Turgeon B."/>
            <person name="Goodwin S."/>
            <person name="Spatafora J."/>
            <person name="Crous P."/>
            <person name="Grigoriev I."/>
        </authorList>
    </citation>
    <scope>NUCLEOTIDE SEQUENCE</scope>
    <source>
        <strain evidence="13 15">CBS 304.34</strain>
    </source>
</reference>
<accession>A0A6A6YP14</accession>
<dbReference type="EC" id="5.3.4.1" evidence="5"/>
<evidence type="ECO:0000313" key="13">
    <source>
        <dbReference type="EMBL" id="KAF2809715.1"/>
    </source>
</evidence>
<evidence type="ECO:0000256" key="9">
    <source>
        <dbReference type="ARBA" id="ARBA00039846"/>
    </source>
</evidence>
<dbReference type="InterPro" id="IPR013766">
    <property type="entry name" value="Thioredoxin_domain"/>
</dbReference>
<comment type="similarity">
    <text evidence="4">Belongs to the protein disulfide isomerase family.</text>
</comment>
<feature type="signal peptide" evidence="11">
    <location>
        <begin position="1"/>
        <end position="24"/>
    </location>
</feature>
<keyword evidence="8" id="KW-0676">Redox-active center</keyword>
<evidence type="ECO:0000256" key="7">
    <source>
        <dbReference type="ARBA" id="ARBA00023235"/>
    </source>
</evidence>
<gene>
    <name evidence="13 15" type="ORF">BDZ99DRAFT_499014</name>
</gene>
<evidence type="ECO:0000256" key="4">
    <source>
        <dbReference type="ARBA" id="ARBA00006347"/>
    </source>
</evidence>
<dbReference type="CDD" id="cd02961">
    <property type="entry name" value="PDI_a_family"/>
    <property type="match status" value="1"/>
</dbReference>
<dbReference type="Pfam" id="PF13848">
    <property type="entry name" value="Thioredoxin_6"/>
    <property type="match status" value="1"/>
</dbReference>
<evidence type="ECO:0000256" key="3">
    <source>
        <dbReference type="ARBA" id="ARBA00004319"/>
    </source>
</evidence>
<dbReference type="RefSeq" id="XP_033576679.1">
    <property type="nucleotide sequence ID" value="XM_033723615.1"/>
</dbReference>
<dbReference type="AlphaFoldDB" id="A0A6A6YP14"/>
<keyword evidence="7" id="KW-0413">Isomerase</keyword>
<dbReference type="GeneID" id="54464508"/>
<dbReference type="Gene3D" id="3.40.30.10">
    <property type="entry name" value="Glutaredoxin"/>
    <property type="match status" value="3"/>
</dbReference>
<comment type="subcellular location">
    <subcellularLocation>
        <location evidence="3">Endoplasmic reticulum lumen</location>
    </subcellularLocation>
</comment>
<feature type="compositionally biased region" description="Acidic residues" evidence="10">
    <location>
        <begin position="343"/>
        <end position="355"/>
    </location>
</feature>
<feature type="chain" id="PRO_5044629263" description="Protein disulfide-isomerase" evidence="11">
    <location>
        <begin position="25"/>
        <end position="381"/>
    </location>
</feature>
<dbReference type="Pfam" id="PF00085">
    <property type="entry name" value="Thioredoxin"/>
    <property type="match status" value="1"/>
</dbReference>
<sequence>MISIISVLWLSVLVSCSTLENVSSNGFQRVIRENSIVLAAFTSKAVKLTESFHNEFEQAAATLTSPLVIVDCAQEFDLCREYDVNAYPAVRLFRGSNETSTYRGPRKASAIISYMIKEQLPPITHVDEDSIAEFREIDDVVVVAYLDPEDAELIDIFSTYAKEHHDEIVFGIATEARLAEMNDLPVPSVTVFKIREGDNTAMNGRFDQDSLEKFLATATPSVIGEITKRNIDVYMSARKPIAYIFASSEDEKVDLRRELTPVAKKYGQYMAFGLIDTAEYSHMATNMDLRPGIFPAFVIHDVRTNDVFPLDQRKTVTAAAIEGLIMDMAQGKIKPGPVTDDTLLQEDSFDVDEVYQSDTGTGGDDDGLDDEKNPAKKHDEL</sequence>
<evidence type="ECO:0000256" key="6">
    <source>
        <dbReference type="ARBA" id="ARBA00022824"/>
    </source>
</evidence>
<dbReference type="OrthoDB" id="427280at2759"/>
<comment type="function">
    <text evidence="2">Participates in the folding of proteins containing disulfide bonds, may be involved in glycosylation, prolyl hydroxylation and triglyceride transfer.</text>
</comment>
<dbReference type="Proteomes" id="UP000504636">
    <property type="component" value="Unplaced"/>
</dbReference>